<evidence type="ECO:0000256" key="3">
    <source>
        <dbReference type="ARBA" id="ARBA00023125"/>
    </source>
</evidence>
<evidence type="ECO:0000259" key="7">
    <source>
        <dbReference type="PROSITE" id="PS50066"/>
    </source>
</evidence>
<keyword evidence="4" id="KW-0804">Transcription</keyword>
<dbReference type="EMBL" id="JAVIJP010000129">
    <property type="protein sequence ID" value="KAL3613416.1"/>
    <property type="molecule type" value="Genomic_DNA"/>
</dbReference>
<dbReference type="Pfam" id="PF00319">
    <property type="entry name" value="SRF-TF"/>
    <property type="match status" value="1"/>
</dbReference>
<dbReference type="GO" id="GO:0005634">
    <property type="term" value="C:nucleus"/>
    <property type="evidence" value="ECO:0007669"/>
    <property type="project" value="UniProtKB-SubCell"/>
</dbReference>
<dbReference type="InterPro" id="IPR036879">
    <property type="entry name" value="TF_MADSbox_sf"/>
</dbReference>
<dbReference type="InterPro" id="IPR002100">
    <property type="entry name" value="TF_MADSbox"/>
</dbReference>
<proteinExistence type="predicted"/>
<keyword evidence="6" id="KW-0175">Coiled coil</keyword>
<evidence type="ECO:0000313" key="8">
    <source>
        <dbReference type="EMBL" id="KAL3613416.1"/>
    </source>
</evidence>
<dbReference type="AlphaFoldDB" id="A0ABD3B7U6"/>
<reference evidence="9" key="1">
    <citation type="journal article" date="2024" name="IScience">
        <title>Strigolactones Initiate the Formation of Haustorium-like Structures in Castilleja.</title>
        <authorList>
            <person name="Buerger M."/>
            <person name="Peterson D."/>
            <person name="Chory J."/>
        </authorList>
    </citation>
    <scope>NUCLEOTIDE SEQUENCE [LARGE SCALE GENOMIC DNA]</scope>
</reference>
<protein>
    <recommendedName>
        <fullName evidence="7">MADS-box domain-containing protein</fullName>
    </recommendedName>
</protein>
<organism evidence="8 9">
    <name type="scientific">Castilleja foliolosa</name>
    <dbReference type="NCBI Taxonomy" id="1961234"/>
    <lineage>
        <taxon>Eukaryota</taxon>
        <taxon>Viridiplantae</taxon>
        <taxon>Streptophyta</taxon>
        <taxon>Embryophyta</taxon>
        <taxon>Tracheophyta</taxon>
        <taxon>Spermatophyta</taxon>
        <taxon>Magnoliopsida</taxon>
        <taxon>eudicotyledons</taxon>
        <taxon>Gunneridae</taxon>
        <taxon>Pentapetalae</taxon>
        <taxon>asterids</taxon>
        <taxon>lamiids</taxon>
        <taxon>Lamiales</taxon>
        <taxon>Orobanchaceae</taxon>
        <taxon>Pedicularideae</taxon>
        <taxon>Castillejinae</taxon>
        <taxon>Castilleja</taxon>
    </lineage>
</organism>
<accession>A0ABD3B7U6</accession>
<evidence type="ECO:0000256" key="1">
    <source>
        <dbReference type="ARBA" id="ARBA00004123"/>
    </source>
</evidence>
<dbReference type="GO" id="GO:0003677">
    <property type="term" value="F:DNA binding"/>
    <property type="evidence" value="ECO:0007669"/>
    <property type="project" value="UniProtKB-KW"/>
</dbReference>
<feature type="coiled-coil region" evidence="6">
    <location>
        <begin position="104"/>
        <end position="131"/>
    </location>
</feature>
<evidence type="ECO:0000256" key="5">
    <source>
        <dbReference type="ARBA" id="ARBA00023242"/>
    </source>
</evidence>
<dbReference type="SUPFAM" id="SSF55455">
    <property type="entry name" value="SRF-like"/>
    <property type="match status" value="1"/>
</dbReference>
<dbReference type="SMART" id="SM00432">
    <property type="entry name" value="MADS"/>
    <property type="match status" value="1"/>
</dbReference>
<dbReference type="PRINTS" id="PR00404">
    <property type="entry name" value="MADSDOMAIN"/>
</dbReference>
<keyword evidence="2" id="KW-0805">Transcription regulation</keyword>
<comment type="subcellular location">
    <subcellularLocation>
        <location evidence="1">Nucleus</location>
    </subcellularLocation>
</comment>
<comment type="caution">
    <text evidence="8">The sequence shown here is derived from an EMBL/GenBank/DDBJ whole genome shotgun (WGS) entry which is preliminary data.</text>
</comment>
<dbReference type="PROSITE" id="PS50066">
    <property type="entry name" value="MADS_BOX_2"/>
    <property type="match status" value="1"/>
</dbReference>
<dbReference type="PANTHER" id="PTHR48019">
    <property type="entry name" value="SERUM RESPONSE FACTOR HOMOLOG"/>
    <property type="match status" value="1"/>
</dbReference>
<name>A0ABD3B7U6_9LAMI</name>
<keyword evidence="5" id="KW-0539">Nucleus</keyword>
<keyword evidence="9" id="KW-1185">Reference proteome</keyword>
<evidence type="ECO:0000256" key="2">
    <source>
        <dbReference type="ARBA" id="ARBA00023015"/>
    </source>
</evidence>
<dbReference type="Gene3D" id="3.40.1810.10">
    <property type="entry name" value="Transcription factor, MADS-box"/>
    <property type="match status" value="1"/>
</dbReference>
<dbReference type="InterPro" id="IPR050142">
    <property type="entry name" value="MADS-box/MEF2_TF"/>
</dbReference>
<sequence length="461" mass="52949">MGRKIDMKKIEDITRCQVTFSKRRSSVIKKANEIAICCDVDVAFVAFSPSGRISKFCNQKRIEDVLHRFVDLPAEIRLNHISNVQQKMEKLRQLDHINGDNSKLQYLDKQIENLELQIKKSGLELQILETDLRDYELGPEQEPSLHQLSWCEKNLNHSLEKVINTKNALIGKSSTSYNQKDFKQTSQTKLENRGEMPISSEFVENERIPMVENPFAGQTLMQFDPWTSPYKVQESIFQEVFDQAKYTSNVKLGLSNIPKLSSPCNFPILDSQNIFEPQTTLTPRAQIQSFHNPIDQSLMVDQSLLNFHQQNNVDVWNNNSSVFNFSDSNHKSTQSSCNIPAPSMFTSTTTMATNGIGSNLNLNHIERHEISQLNNIGKTKVDSVDYDDRCRIETQSRAPFYPPADQQKEVFQDTKYDHFLHQDTLEEETMSTSEVPASSLWDWDDLLLDGNINLQDIFSEK</sequence>
<feature type="domain" description="MADS-box" evidence="7">
    <location>
        <begin position="1"/>
        <end position="60"/>
    </location>
</feature>
<keyword evidence="3" id="KW-0238">DNA-binding</keyword>
<evidence type="ECO:0000256" key="4">
    <source>
        <dbReference type="ARBA" id="ARBA00023163"/>
    </source>
</evidence>
<gene>
    <name evidence="8" type="ORF">CASFOL_042679</name>
</gene>
<evidence type="ECO:0000313" key="9">
    <source>
        <dbReference type="Proteomes" id="UP001632038"/>
    </source>
</evidence>
<evidence type="ECO:0000256" key="6">
    <source>
        <dbReference type="SAM" id="Coils"/>
    </source>
</evidence>
<dbReference type="Proteomes" id="UP001632038">
    <property type="component" value="Unassembled WGS sequence"/>
</dbReference>